<evidence type="ECO:0008006" key="4">
    <source>
        <dbReference type="Google" id="ProtNLM"/>
    </source>
</evidence>
<feature type="region of interest" description="Disordered" evidence="1">
    <location>
        <begin position="349"/>
        <end position="416"/>
    </location>
</feature>
<keyword evidence="3" id="KW-1185">Reference proteome</keyword>
<dbReference type="Proteomes" id="UP000001357">
    <property type="component" value="Unassembled WGS sequence"/>
</dbReference>
<protein>
    <recommendedName>
        <fullName evidence="4">Centrosomal protein of 78 kDa</fullName>
    </recommendedName>
</protein>
<evidence type="ECO:0000313" key="2">
    <source>
        <dbReference type="EMBL" id="EDQ89372.1"/>
    </source>
</evidence>
<dbReference type="Pfam" id="PF13516">
    <property type="entry name" value="LRR_6"/>
    <property type="match status" value="2"/>
</dbReference>
<dbReference type="eggNOG" id="KOG4308">
    <property type="taxonomic scope" value="Eukaryota"/>
</dbReference>
<dbReference type="SUPFAM" id="SSF52047">
    <property type="entry name" value="RNI-like"/>
    <property type="match status" value="1"/>
</dbReference>
<proteinExistence type="predicted"/>
<dbReference type="InterPro" id="IPR032675">
    <property type="entry name" value="LRR_dom_sf"/>
</dbReference>
<dbReference type="GO" id="GO:0036064">
    <property type="term" value="C:ciliary basal body"/>
    <property type="evidence" value="ECO:0000318"/>
    <property type="project" value="GO_Central"/>
</dbReference>
<reference evidence="2 3" key="1">
    <citation type="journal article" date="2008" name="Nature">
        <title>The genome of the choanoflagellate Monosiga brevicollis and the origin of metazoans.</title>
        <authorList>
            <consortium name="JGI Sequencing"/>
            <person name="King N."/>
            <person name="Westbrook M.J."/>
            <person name="Young S.L."/>
            <person name="Kuo A."/>
            <person name="Abedin M."/>
            <person name="Chapman J."/>
            <person name="Fairclough S."/>
            <person name="Hellsten U."/>
            <person name="Isogai Y."/>
            <person name="Letunic I."/>
            <person name="Marr M."/>
            <person name="Pincus D."/>
            <person name="Putnam N."/>
            <person name="Rokas A."/>
            <person name="Wright K.J."/>
            <person name="Zuzow R."/>
            <person name="Dirks W."/>
            <person name="Good M."/>
            <person name="Goodstein D."/>
            <person name="Lemons D."/>
            <person name="Li W."/>
            <person name="Lyons J.B."/>
            <person name="Morris A."/>
            <person name="Nichols S."/>
            <person name="Richter D.J."/>
            <person name="Salamov A."/>
            <person name="Bork P."/>
            <person name="Lim W.A."/>
            <person name="Manning G."/>
            <person name="Miller W.T."/>
            <person name="McGinnis W."/>
            <person name="Shapiro H."/>
            <person name="Tjian R."/>
            <person name="Grigoriev I.V."/>
            <person name="Rokhsar D."/>
        </authorList>
    </citation>
    <scope>NUCLEOTIDE SEQUENCE [LARGE SCALE GENOMIC DNA]</scope>
    <source>
        <strain evidence="3">MX1 / ATCC 50154</strain>
    </source>
</reference>
<dbReference type="Gene3D" id="3.80.10.10">
    <property type="entry name" value="Ribonuclease Inhibitor"/>
    <property type="match status" value="2"/>
</dbReference>
<evidence type="ECO:0000313" key="3">
    <source>
        <dbReference type="Proteomes" id="UP000001357"/>
    </source>
</evidence>
<feature type="compositionally biased region" description="Basic residues" evidence="1">
    <location>
        <begin position="356"/>
        <end position="367"/>
    </location>
</feature>
<evidence type="ECO:0000256" key="1">
    <source>
        <dbReference type="SAM" id="MobiDB-lite"/>
    </source>
</evidence>
<dbReference type="PANTHER" id="PTHR24110:SF3">
    <property type="entry name" value="CENTROSOMAL PROTEIN OF 78 KDA"/>
    <property type="match status" value="1"/>
</dbReference>
<dbReference type="InParanoid" id="A9UZH8"/>
<feature type="compositionally biased region" description="Basic and acidic residues" evidence="1">
    <location>
        <begin position="368"/>
        <end position="380"/>
    </location>
</feature>
<accession>A9UZH8</accession>
<dbReference type="OMA" id="HDTWKQS"/>
<dbReference type="GeneID" id="5891231"/>
<dbReference type="EMBL" id="CH991551">
    <property type="protein sequence ID" value="EDQ89372.1"/>
    <property type="molecule type" value="Genomic_DNA"/>
</dbReference>
<dbReference type="GO" id="GO:0044782">
    <property type="term" value="P:cilium organization"/>
    <property type="evidence" value="ECO:0000318"/>
    <property type="project" value="GO_Central"/>
</dbReference>
<sequence>MARRKLSKAEASRSFEQYYNLLCEQQSTCPASMMRTHRARVTDQLVQICVDRLEPIDWYPLLEALRVNTRLQKVVLVSKYYGIHRTAARQQRQRHATRRNLGILPPSATNLPVIHHAAALDDLVRALSALLQNNKVLTTLQLRGLPFSYRQLQRLVPHLASHPSLLTLDFVDCKLDDEAIEALATALQASNNIMAADLSRNACGQKGARGLAQVIRAQNAKRGADAWEQSLRGRGADVSTMRGNYSLRYLSLDFNRSIGDEGAIELANALADDTWLLDAFFTAMRTNSALILLDVGNNGLPAAVRERLQQTSALNRPAVRGELDEFSANAYQQLSSHAHLLGEMAALRQHLQPTRRSTKSARRKGHRKSESKVAAEHVSPRSDQSPPPRLDKHSVEATTPLATRAPSTVRYLMRTS</sequence>
<name>A9UZH8_MONBE</name>
<organism evidence="2 3">
    <name type="scientific">Monosiga brevicollis</name>
    <name type="common">Choanoflagellate</name>
    <dbReference type="NCBI Taxonomy" id="81824"/>
    <lineage>
        <taxon>Eukaryota</taxon>
        <taxon>Choanoflagellata</taxon>
        <taxon>Craspedida</taxon>
        <taxon>Salpingoecidae</taxon>
        <taxon>Monosiga</taxon>
    </lineage>
</organism>
<dbReference type="InterPro" id="IPR001611">
    <property type="entry name" value="Leu-rich_rpt"/>
</dbReference>
<dbReference type="AlphaFoldDB" id="A9UZH8"/>
<dbReference type="RefSeq" id="XP_001745948.1">
    <property type="nucleotide sequence ID" value="XM_001745896.1"/>
</dbReference>
<dbReference type="SMART" id="SM00368">
    <property type="entry name" value="LRR_RI"/>
    <property type="match status" value="3"/>
</dbReference>
<dbReference type="GO" id="GO:0005813">
    <property type="term" value="C:centrosome"/>
    <property type="evidence" value="ECO:0000318"/>
    <property type="project" value="GO_Central"/>
</dbReference>
<dbReference type="STRING" id="81824.A9UZH8"/>
<gene>
    <name evidence="2" type="ORF">MONBRDRAFT_25464</name>
</gene>
<dbReference type="KEGG" id="mbr:MONBRDRAFT_25464"/>
<dbReference type="PANTHER" id="PTHR24110">
    <property type="entry name" value="CENTROSOMAL PROTEIN OF 78 KDA"/>
    <property type="match status" value="1"/>
</dbReference>